<dbReference type="AlphaFoldDB" id="A0A7S4D782"/>
<keyword evidence="1" id="KW-1133">Transmembrane helix</keyword>
<dbReference type="EMBL" id="HBIU01025071">
    <property type="protein sequence ID" value="CAE0632863.1"/>
    <property type="molecule type" value="Transcribed_RNA"/>
</dbReference>
<accession>A0A7S4D782</accession>
<organism evidence="2">
    <name type="scientific">Heterosigma akashiwo</name>
    <name type="common">Chromophytic alga</name>
    <name type="synonym">Heterosigma carterae</name>
    <dbReference type="NCBI Taxonomy" id="2829"/>
    <lineage>
        <taxon>Eukaryota</taxon>
        <taxon>Sar</taxon>
        <taxon>Stramenopiles</taxon>
        <taxon>Ochrophyta</taxon>
        <taxon>Raphidophyceae</taxon>
        <taxon>Chattonellales</taxon>
        <taxon>Chattonellaceae</taxon>
        <taxon>Heterosigma</taxon>
    </lineage>
</organism>
<name>A0A7S4D782_HETAK</name>
<evidence type="ECO:0000256" key="1">
    <source>
        <dbReference type="SAM" id="Phobius"/>
    </source>
</evidence>
<protein>
    <recommendedName>
        <fullName evidence="3">Transmembrane protein</fullName>
    </recommendedName>
</protein>
<reference evidence="2" key="1">
    <citation type="submission" date="2021-01" db="EMBL/GenBank/DDBJ databases">
        <authorList>
            <person name="Corre E."/>
            <person name="Pelletier E."/>
            <person name="Niang G."/>
            <person name="Scheremetjew M."/>
            <person name="Finn R."/>
            <person name="Kale V."/>
            <person name="Holt S."/>
            <person name="Cochrane G."/>
            <person name="Meng A."/>
            <person name="Brown T."/>
            <person name="Cohen L."/>
        </authorList>
    </citation>
    <scope>NUCLEOTIDE SEQUENCE</scope>
    <source>
        <strain evidence="2">CCMP3107</strain>
    </source>
</reference>
<evidence type="ECO:0000313" key="2">
    <source>
        <dbReference type="EMBL" id="CAE0632863.1"/>
    </source>
</evidence>
<keyword evidence="1" id="KW-0812">Transmembrane</keyword>
<keyword evidence="1" id="KW-0472">Membrane</keyword>
<sequence length="242" mass="27481">MKKRKQSKSRTWHKEGFLMKLGGQLAFSVLAAVLLLSLYCTNNQRQYLLSTARSTRKCICSEFEQQDDDNDDSTVVVAQPVVVVVIVVFLSCSAWWFLAPYNTAEKKRSITSKGKTNSVCGVGNLIIRRCSSSIKEGEEHSRFSRRLVRFLSHIDGTTNNTNNSRRRRSKNRHCLNSKSFFFFSNHGKNPFLATVRRKNDLPQARQRKRDGDLYCQKRSYFIGGNTKEGSADDACSTTSAKS</sequence>
<gene>
    <name evidence="2" type="ORF">HAKA00212_LOCUS11575</name>
</gene>
<proteinExistence type="predicted"/>
<feature type="transmembrane region" description="Helical" evidence="1">
    <location>
        <begin position="77"/>
        <end position="98"/>
    </location>
</feature>
<evidence type="ECO:0008006" key="3">
    <source>
        <dbReference type="Google" id="ProtNLM"/>
    </source>
</evidence>